<feature type="compositionally biased region" description="Pro residues" evidence="1">
    <location>
        <begin position="1"/>
        <end position="12"/>
    </location>
</feature>
<dbReference type="EMBL" id="JACCKA010000024">
    <property type="protein sequence ID" value="NZA25366.1"/>
    <property type="molecule type" value="Genomic_DNA"/>
</dbReference>
<dbReference type="AlphaFoldDB" id="A0A853J872"/>
<reference evidence="2 3" key="1">
    <citation type="submission" date="2020-07" db="EMBL/GenBank/DDBJ databases">
        <title>Luteimonas sp. SJ-92.</title>
        <authorList>
            <person name="Huang X.-X."/>
            <person name="Xu L."/>
            <person name="Sun J.-Q."/>
        </authorList>
    </citation>
    <scope>NUCLEOTIDE SEQUENCE [LARGE SCALE GENOMIC DNA]</scope>
    <source>
        <strain evidence="2 3">SJ-92</strain>
    </source>
</reference>
<proteinExistence type="predicted"/>
<dbReference type="Proteomes" id="UP000578091">
    <property type="component" value="Unassembled WGS sequence"/>
</dbReference>
<feature type="region of interest" description="Disordered" evidence="1">
    <location>
        <begin position="1"/>
        <end position="30"/>
    </location>
</feature>
<evidence type="ECO:0000313" key="2">
    <source>
        <dbReference type="EMBL" id="NZA25366.1"/>
    </source>
</evidence>
<organism evidence="2 3">
    <name type="scientific">Luteimonas salinisoli</name>
    <dbReference type="NCBI Taxonomy" id="2752307"/>
    <lineage>
        <taxon>Bacteria</taxon>
        <taxon>Pseudomonadati</taxon>
        <taxon>Pseudomonadota</taxon>
        <taxon>Gammaproteobacteria</taxon>
        <taxon>Lysobacterales</taxon>
        <taxon>Lysobacteraceae</taxon>
        <taxon>Luteimonas</taxon>
    </lineage>
</organism>
<evidence type="ECO:0000256" key="1">
    <source>
        <dbReference type="SAM" id="MobiDB-lite"/>
    </source>
</evidence>
<feature type="compositionally biased region" description="Low complexity" evidence="1">
    <location>
        <begin position="13"/>
        <end position="30"/>
    </location>
</feature>
<keyword evidence="3" id="KW-1185">Reference proteome</keyword>
<accession>A0A853J872</accession>
<evidence type="ECO:0000313" key="3">
    <source>
        <dbReference type="Proteomes" id="UP000578091"/>
    </source>
</evidence>
<comment type="caution">
    <text evidence="2">The sequence shown here is derived from an EMBL/GenBank/DDBJ whole genome shotgun (WGS) entry which is preliminary data.</text>
</comment>
<sequence length="187" mass="19374">MATDPAAPPPFDQPAGDVPPATAADVPAAPGAMPAEGAIDFAGFGPAAFGADAEQVRMAWGGDLQAMPEPDEPGACHYLMPAMAQGEGYRIAFMIEGDRFVRIDVRDREIGAPGGGRAGMDAAQIEALYPGRVETRPHKYVDDASYLRIADGAGGGGVLVFETDAAGRVGEWRVGLPPQVDYVEGCS</sequence>
<name>A0A853J872_9GAMM</name>
<gene>
    <name evidence="2" type="ORF">H0E84_03140</name>
</gene>
<protein>
    <submittedName>
        <fullName evidence="2">Lectin</fullName>
    </submittedName>
</protein>